<proteinExistence type="predicted"/>
<keyword evidence="3" id="KW-1185">Reference proteome</keyword>
<comment type="caution">
    <text evidence="2">The sequence shown here is derived from an EMBL/GenBank/DDBJ whole genome shotgun (WGS) entry which is preliminary data.</text>
</comment>
<organism evidence="2 3">
    <name type="scientific">Chlorella ohadii</name>
    <dbReference type="NCBI Taxonomy" id="2649997"/>
    <lineage>
        <taxon>Eukaryota</taxon>
        <taxon>Viridiplantae</taxon>
        <taxon>Chlorophyta</taxon>
        <taxon>core chlorophytes</taxon>
        <taxon>Trebouxiophyceae</taxon>
        <taxon>Chlorellales</taxon>
        <taxon>Chlorellaceae</taxon>
        <taxon>Chlorella clade</taxon>
        <taxon>Chlorella</taxon>
    </lineage>
</organism>
<dbReference type="GO" id="GO:0006606">
    <property type="term" value="P:protein import into nucleus"/>
    <property type="evidence" value="ECO:0007669"/>
    <property type="project" value="TreeGrafter"/>
</dbReference>
<protein>
    <recommendedName>
        <fullName evidence="1">Hikeshi-like N-terminal domain-containing protein</fullName>
    </recommendedName>
</protein>
<dbReference type="InterPro" id="IPR008493">
    <property type="entry name" value="Hikeshi-like_N"/>
</dbReference>
<dbReference type="GO" id="GO:0061608">
    <property type="term" value="F:nuclear import signal receptor activity"/>
    <property type="evidence" value="ECO:0007669"/>
    <property type="project" value="TreeGrafter"/>
</dbReference>
<dbReference type="AlphaFoldDB" id="A0AAD5DWH6"/>
<evidence type="ECO:0000313" key="2">
    <source>
        <dbReference type="EMBL" id="KAI7844932.1"/>
    </source>
</evidence>
<dbReference type="PANTHER" id="PTHR12925">
    <property type="entry name" value="HIKESHI FAMILY MEMBER"/>
    <property type="match status" value="1"/>
</dbReference>
<dbReference type="InterPro" id="IPR031318">
    <property type="entry name" value="OPI10"/>
</dbReference>
<evidence type="ECO:0000313" key="3">
    <source>
        <dbReference type="Proteomes" id="UP001205105"/>
    </source>
</evidence>
<dbReference type="EMBL" id="JADXDR010000023">
    <property type="protein sequence ID" value="KAI7844932.1"/>
    <property type="molecule type" value="Genomic_DNA"/>
</dbReference>
<gene>
    <name evidence="2" type="ORF">COHA_001579</name>
</gene>
<dbReference type="GO" id="GO:0005634">
    <property type="term" value="C:nucleus"/>
    <property type="evidence" value="ECO:0007669"/>
    <property type="project" value="TreeGrafter"/>
</dbReference>
<dbReference type="Pfam" id="PF05603">
    <property type="entry name" value="Hikeshi-like_N"/>
    <property type="match status" value="1"/>
</dbReference>
<dbReference type="GO" id="GO:0005829">
    <property type="term" value="C:cytosol"/>
    <property type="evidence" value="ECO:0007669"/>
    <property type="project" value="TreeGrafter"/>
</dbReference>
<accession>A0AAD5DWH6</accession>
<name>A0AAD5DWH6_9CHLO</name>
<dbReference type="PANTHER" id="PTHR12925:SF0">
    <property type="entry name" value="PROTEIN HIKESHI"/>
    <property type="match status" value="1"/>
</dbReference>
<sequence>MALPFALFFTGQSIAIPGTSLTQADATHWVLDTTSTVAPDYHQLQEVAIFLTQPNSLPPDMGLALYVSIGGADWSYRGYVSNSHPSDVLPLSWPEPDASTQQQLAGLAALPPGFAQVGVSVEPLAELAQKEGSKLGAKEDFVKAVAYNLFAFMQSFGAVQALGGDKLLNQWFEKTMDRLRRDPDFLTRRKDAI</sequence>
<feature type="domain" description="Hikeshi-like N-terminal" evidence="1">
    <location>
        <begin position="19"/>
        <end position="130"/>
    </location>
</feature>
<evidence type="ECO:0000259" key="1">
    <source>
        <dbReference type="Pfam" id="PF05603"/>
    </source>
</evidence>
<dbReference type="Proteomes" id="UP001205105">
    <property type="component" value="Unassembled WGS sequence"/>
</dbReference>
<reference evidence="2" key="1">
    <citation type="submission" date="2020-11" db="EMBL/GenBank/DDBJ databases">
        <title>Chlorella ohadii genome sequencing and assembly.</title>
        <authorList>
            <person name="Murik O."/>
            <person name="Treves H."/>
            <person name="Kedem I."/>
            <person name="Shotland Y."/>
            <person name="Kaplan A."/>
        </authorList>
    </citation>
    <scope>NUCLEOTIDE SEQUENCE</scope>
    <source>
        <strain evidence="2">1</strain>
    </source>
</reference>